<dbReference type="Pfam" id="PF00248">
    <property type="entry name" value="Aldo_ket_red"/>
    <property type="match status" value="1"/>
</dbReference>
<dbReference type="InParanoid" id="A0A0C3FLZ3"/>
<sequence>MVHKSTNLGGTASNVEVAKIAHGLMMMTFNAARVPDEQSFEAIKASLDSVPKGTKMVLNSGEFYGPNSSAANLELLARFFHKYPEYAEKAFLSVKGGTKLNSLVPDSSPENLRRSVDYINEKLGGTKRIDLYECARIDPKVPVEETIKTLVELIEENKFDHIGLSEVSAETLRRGNAVHPIAMVEIEVSPWSYEEETKKVIATAKELNITVAAYSPLGRGFLTGQIKKSDDLPEGDFRRSLVRFKDENMKHNIMLVDALTAIAKKKGVTPAQLSIAWVSSLGPHVVPLPGSSHSKRTLENLDAGNIDMTPEDISEINDVIENHEVQGDRYFGIGEKAAHLWG</sequence>
<dbReference type="OrthoDB" id="37537at2759"/>
<dbReference type="CDD" id="cd19077">
    <property type="entry name" value="AKR_AKR8A1-2"/>
    <property type="match status" value="1"/>
</dbReference>
<keyword evidence="1" id="KW-0560">Oxidoreductase</keyword>
<protein>
    <recommendedName>
        <fullName evidence="2">NADP-dependent oxidoreductase domain-containing protein</fullName>
    </recommendedName>
</protein>
<reference evidence="4" key="2">
    <citation type="submission" date="2015-01" db="EMBL/GenBank/DDBJ databases">
        <title>Evolutionary Origins and Diversification of the Mycorrhizal Mutualists.</title>
        <authorList>
            <consortium name="DOE Joint Genome Institute"/>
            <consortium name="Mycorrhizal Genomics Consortium"/>
            <person name="Kohler A."/>
            <person name="Kuo A."/>
            <person name="Nagy L.G."/>
            <person name="Floudas D."/>
            <person name="Copeland A."/>
            <person name="Barry K.W."/>
            <person name="Cichocki N."/>
            <person name="Veneault-Fourrey C."/>
            <person name="LaButti K."/>
            <person name="Lindquist E.A."/>
            <person name="Lipzen A."/>
            <person name="Lundell T."/>
            <person name="Morin E."/>
            <person name="Murat C."/>
            <person name="Riley R."/>
            <person name="Ohm R."/>
            <person name="Sun H."/>
            <person name="Tunlid A."/>
            <person name="Henrissat B."/>
            <person name="Grigoriev I.V."/>
            <person name="Hibbett D.S."/>
            <person name="Martin F."/>
        </authorList>
    </citation>
    <scope>NUCLEOTIDE SEQUENCE [LARGE SCALE GENOMIC DNA]</scope>
    <source>
        <strain evidence="4">F 1598</strain>
    </source>
</reference>
<dbReference type="HOGENOM" id="CLU_023205_2_1_1"/>
<accession>A0A0C3FLZ3</accession>
<evidence type="ECO:0000313" key="4">
    <source>
        <dbReference type="Proteomes" id="UP000054166"/>
    </source>
</evidence>
<dbReference type="PANTHER" id="PTHR43625:SF78">
    <property type="entry name" value="PYRIDOXAL REDUCTASE-RELATED"/>
    <property type="match status" value="1"/>
</dbReference>
<gene>
    <name evidence="3" type="ORF">PILCRDRAFT_822023</name>
</gene>
<feature type="domain" description="NADP-dependent oxidoreductase" evidence="2">
    <location>
        <begin position="19"/>
        <end position="320"/>
    </location>
</feature>
<dbReference type="InterPro" id="IPR023210">
    <property type="entry name" value="NADP_OxRdtase_dom"/>
</dbReference>
<dbReference type="Proteomes" id="UP000054166">
    <property type="component" value="Unassembled WGS sequence"/>
</dbReference>
<dbReference type="PANTHER" id="PTHR43625">
    <property type="entry name" value="AFLATOXIN B1 ALDEHYDE REDUCTASE"/>
    <property type="match status" value="1"/>
</dbReference>
<dbReference type="AlphaFoldDB" id="A0A0C3FLZ3"/>
<dbReference type="GO" id="GO:0005737">
    <property type="term" value="C:cytoplasm"/>
    <property type="evidence" value="ECO:0007669"/>
    <property type="project" value="TreeGrafter"/>
</dbReference>
<dbReference type="InterPro" id="IPR036812">
    <property type="entry name" value="NAD(P)_OxRdtase_dom_sf"/>
</dbReference>
<evidence type="ECO:0000256" key="1">
    <source>
        <dbReference type="ARBA" id="ARBA00023002"/>
    </source>
</evidence>
<dbReference type="Gene3D" id="3.20.20.100">
    <property type="entry name" value="NADP-dependent oxidoreductase domain"/>
    <property type="match status" value="1"/>
</dbReference>
<dbReference type="InterPro" id="IPR050791">
    <property type="entry name" value="Aldo-Keto_reductase"/>
</dbReference>
<reference evidence="3 4" key="1">
    <citation type="submission" date="2014-04" db="EMBL/GenBank/DDBJ databases">
        <authorList>
            <consortium name="DOE Joint Genome Institute"/>
            <person name="Kuo A."/>
            <person name="Tarkka M."/>
            <person name="Buscot F."/>
            <person name="Kohler A."/>
            <person name="Nagy L.G."/>
            <person name="Floudas D."/>
            <person name="Copeland A."/>
            <person name="Barry K.W."/>
            <person name="Cichocki N."/>
            <person name="Veneault-Fourrey C."/>
            <person name="LaButti K."/>
            <person name="Lindquist E.A."/>
            <person name="Lipzen A."/>
            <person name="Lundell T."/>
            <person name="Morin E."/>
            <person name="Murat C."/>
            <person name="Sun H."/>
            <person name="Tunlid A."/>
            <person name="Henrissat B."/>
            <person name="Grigoriev I.V."/>
            <person name="Hibbett D.S."/>
            <person name="Martin F."/>
            <person name="Nordberg H.P."/>
            <person name="Cantor M.N."/>
            <person name="Hua S.X."/>
        </authorList>
    </citation>
    <scope>NUCLEOTIDE SEQUENCE [LARGE SCALE GENOMIC DNA]</scope>
    <source>
        <strain evidence="3 4">F 1598</strain>
    </source>
</reference>
<evidence type="ECO:0000259" key="2">
    <source>
        <dbReference type="Pfam" id="PF00248"/>
    </source>
</evidence>
<name>A0A0C3FLZ3_PILCF</name>
<evidence type="ECO:0000313" key="3">
    <source>
        <dbReference type="EMBL" id="KIM80754.1"/>
    </source>
</evidence>
<dbReference type="STRING" id="765440.A0A0C3FLZ3"/>
<dbReference type="SUPFAM" id="SSF51430">
    <property type="entry name" value="NAD(P)-linked oxidoreductase"/>
    <property type="match status" value="1"/>
</dbReference>
<organism evidence="3 4">
    <name type="scientific">Piloderma croceum (strain F 1598)</name>
    <dbReference type="NCBI Taxonomy" id="765440"/>
    <lineage>
        <taxon>Eukaryota</taxon>
        <taxon>Fungi</taxon>
        <taxon>Dikarya</taxon>
        <taxon>Basidiomycota</taxon>
        <taxon>Agaricomycotina</taxon>
        <taxon>Agaricomycetes</taxon>
        <taxon>Agaricomycetidae</taxon>
        <taxon>Atheliales</taxon>
        <taxon>Atheliaceae</taxon>
        <taxon>Piloderma</taxon>
    </lineage>
</organism>
<dbReference type="FunCoup" id="A0A0C3FLZ3">
    <property type="interactions" value="270"/>
</dbReference>
<dbReference type="GO" id="GO:0016491">
    <property type="term" value="F:oxidoreductase activity"/>
    <property type="evidence" value="ECO:0007669"/>
    <property type="project" value="UniProtKB-KW"/>
</dbReference>
<proteinExistence type="predicted"/>
<keyword evidence="4" id="KW-1185">Reference proteome</keyword>
<dbReference type="EMBL" id="KN833002">
    <property type="protein sequence ID" value="KIM80754.1"/>
    <property type="molecule type" value="Genomic_DNA"/>
</dbReference>